<keyword evidence="17" id="KW-1185">Reference proteome</keyword>
<keyword evidence="4 12" id="KW-0285">Flavoprotein</keyword>
<keyword evidence="6 12" id="KW-0819">tRNA processing</keyword>
<dbReference type="EMBL" id="NIQC01000022">
    <property type="protein sequence ID" value="OWZ83297.1"/>
    <property type="molecule type" value="Genomic_DNA"/>
</dbReference>
<dbReference type="InterPro" id="IPR001269">
    <property type="entry name" value="DUS_fam"/>
</dbReference>
<dbReference type="Proteomes" id="UP000214588">
    <property type="component" value="Unassembled WGS sequence"/>
</dbReference>
<keyword evidence="7" id="KW-0521">NADP</keyword>
<feature type="binding site" evidence="14">
    <location>
        <position position="139"/>
    </location>
    <ligand>
        <name>FMN</name>
        <dbReference type="ChEBI" id="CHEBI:58210"/>
    </ligand>
</feature>
<feature type="domain" description="DUS-like FMN-binding" evidence="15">
    <location>
        <begin position="14"/>
        <end position="311"/>
    </location>
</feature>
<keyword evidence="3" id="KW-0820">tRNA-binding</keyword>
<comment type="catalytic activity">
    <reaction evidence="10">
        <text>a 5,6-dihydrouridine in tRNA + NADP(+) = a uridine in tRNA + NADPH + H(+)</text>
        <dbReference type="Rhea" id="RHEA:23624"/>
        <dbReference type="Rhea" id="RHEA-COMP:13339"/>
        <dbReference type="Rhea" id="RHEA-COMP:13887"/>
        <dbReference type="ChEBI" id="CHEBI:15378"/>
        <dbReference type="ChEBI" id="CHEBI:57783"/>
        <dbReference type="ChEBI" id="CHEBI:58349"/>
        <dbReference type="ChEBI" id="CHEBI:65315"/>
        <dbReference type="ChEBI" id="CHEBI:74443"/>
    </reaction>
</comment>
<dbReference type="AlphaFoldDB" id="A0A226BYW0"/>
<evidence type="ECO:0000256" key="9">
    <source>
        <dbReference type="ARBA" id="ARBA00023002"/>
    </source>
</evidence>
<comment type="cofactor">
    <cofactor evidence="1 12 14">
        <name>FMN</name>
        <dbReference type="ChEBI" id="CHEBI:58210"/>
    </cofactor>
</comment>
<dbReference type="InterPro" id="IPR035587">
    <property type="entry name" value="DUS-like_FMN-bd"/>
</dbReference>
<feature type="binding site" evidence="14">
    <location>
        <begin position="16"/>
        <end position="18"/>
    </location>
    <ligand>
        <name>FMN</name>
        <dbReference type="ChEBI" id="CHEBI:58210"/>
    </ligand>
</feature>
<evidence type="ECO:0000259" key="15">
    <source>
        <dbReference type="Pfam" id="PF01207"/>
    </source>
</evidence>
<accession>A0A226BYW0</accession>
<feature type="binding site" evidence="14">
    <location>
        <begin position="224"/>
        <end position="225"/>
    </location>
    <ligand>
        <name>FMN</name>
        <dbReference type="ChEBI" id="CHEBI:58210"/>
    </ligand>
</feature>
<dbReference type="CDD" id="cd02801">
    <property type="entry name" value="DUS_like_FMN"/>
    <property type="match status" value="1"/>
</dbReference>
<keyword evidence="9 12" id="KW-0560">Oxidoreductase</keyword>
<evidence type="ECO:0000313" key="17">
    <source>
        <dbReference type="Proteomes" id="UP000214588"/>
    </source>
</evidence>
<dbReference type="GO" id="GO:0017150">
    <property type="term" value="F:tRNA dihydrouridine synthase activity"/>
    <property type="evidence" value="ECO:0007669"/>
    <property type="project" value="InterPro"/>
</dbReference>
<evidence type="ECO:0000256" key="5">
    <source>
        <dbReference type="ARBA" id="ARBA00022643"/>
    </source>
</evidence>
<gene>
    <name evidence="16" type="ORF">CDO51_09530</name>
</gene>
<evidence type="ECO:0000256" key="12">
    <source>
        <dbReference type="PIRNR" id="PIRNR006621"/>
    </source>
</evidence>
<evidence type="ECO:0000256" key="3">
    <source>
        <dbReference type="ARBA" id="ARBA00022555"/>
    </source>
</evidence>
<evidence type="ECO:0000256" key="11">
    <source>
        <dbReference type="ARBA" id="ARBA00048802"/>
    </source>
</evidence>
<feature type="binding site" evidence="14">
    <location>
        <position position="70"/>
    </location>
    <ligand>
        <name>FMN</name>
        <dbReference type="ChEBI" id="CHEBI:58210"/>
    </ligand>
</feature>
<dbReference type="PANTHER" id="PTHR45846:SF1">
    <property type="entry name" value="TRNA-DIHYDROURIDINE(47) SYNTHASE [NAD(P)(+)]-LIKE"/>
    <property type="match status" value="1"/>
</dbReference>
<keyword evidence="5 12" id="KW-0288">FMN</keyword>
<dbReference type="InterPro" id="IPR018517">
    <property type="entry name" value="tRNA_hU_synthase_CS"/>
</dbReference>
<evidence type="ECO:0000256" key="1">
    <source>
        <dbReference type="ARBA" id="ARBA00001917"/>
    </source>
</evidence>
<dbReference type="PROSITE" id="PS01136">
    <property type="entry name" value="UPF0034"/>
    <property type="match status" value="1"/>
</dbReference>
<comment type="caution">
    <text evidence="16">The sequence shown here is derived from an EMBL/GenBank/DDBJ whole genome shotgun (WGS) entry which is preliminary data.</text>
</comment>
<dbReference type="InterPro" id="IPR013785">
    <property type="entry name" value="Aldolase_TIM"/>
</dbReference>
<keyword evidence="14" id="KW-0547">Nucleotide-binding</keyword>
<dbReference type="NCBIfam" id="TIGR00737">
    <property type="entry name" value="nifR3_yhdG"/>
    <property type="match status" value="1"/>
</dbReference>
<evidence type="ECO:0000256" key="14">
    <source>
        <dbReference type="PIRSR" id="PIRSR006621-2"/>
    </source>
</evidence>
<evidence type="ECO:0000256" key="4">
    <source>
        <dbReference type="ARBA" id="ARBA00022630"/>
    </source>
</evidence>
<comment type="similarity">
    <text evidence="12">Belongs to the dus family.</text>
</comment>
<evidence type="ECO:0000256" key="13">
    <source>
        <dbReference type="PIRSR" id="PIRSR006621-1"/>
    </source>
</evidence>
<proteinExistence type="inferred from homology"/>
<name>A0A226BYW0_9FIRM</name>
<comment type="function">
    <text evidence="2 12">Catalyzes the synthesis of 5,6-dihydrouridine (D), a modified base found in the D-loop of most tRNAs, via the reduction of the C5-C6 double bond in target uridines.</text>
</comment>
<dbReference type="PIRSF" id="PIRSF006621">
    <property type="entry name" value="Dus"/>
    <property type="match status" value="1"/>
</dbReference>
<sequence length="319" mass="36189">MQLGGFYLDNPVIFAPMAGVSDLPYRKIIAKFKPGLICGEMVSSKGLLQQNKKTRKMVSHHNHFVPFSQQIFGKDPDLMAKAAKEIEKLGVDIIDINMGCPAPKITKIGEGSALLKTPDIAVEIVRKVVSSVKTPVTVKMRKGFDNYNCDVLELANRIQEQNVVAIAIHGRTCEQQYSGTADWDIITKFKEELDIPVIGNGDIFRPEDAKEMLSQTGCDAVMIGRGTMGNPWLIDRVKKEINEEPHYSLKKEEFINVINDHFREAINYYGEHGVVHMRKHIAWYLKGLPNNARIKEKIMKETDKNTVWNILNEYIEEIY</sequence>
<dbReference type="EC" id="1.3.1.-" evidence="12"/>
<dbReference type="InterPro" id="IPR004652">
    <property type="entry name" value="DusB-like"/>
</dbReference>
<comment type="catalytic activity">
    <reaction evidence="11">
        <text>a 5,6-dihydrouridine in tRNA + NAD(+) = a uridine in tRNA + NADH + H(+)</text>
        <dbReference type="Rhea" id="RHEA:54452"/>
        <dbReference type="Rhea" id="RHEA-COMP:13339"/>
        <dbReference type="Rhea" id="RHEA-COMP:13887"/>
        <dbReference type="ChEBI" id="CHEBI:15378"/>
        <dbReference type="ChEBI" id="CHEBI:57540"/>
        <dbReference type="ChEBI" id="CHEBI:57945"/>
        <dbReference type="ChEBI" id="CHEBI:65315"/>
        <dbReference type="ChEBI" id="CHEBI:74443"/>
    </reaction>
</comment>
<evidence type="ECO:0000256" key="7">
    <source>
        <dbReference type="ARBA" id="ARBA00022857"/>
    </source>
</evidence>
<dbReference type="GO" id="GO:0000049">
    <property type="term" value="F:tRNA binding"/>
    <property type="evidence" value="ECO:0007669"/>
    <property type="project" value="UniProtKB-KW"/>
</dbReference>
<evidence type="ECO:0000256" key="2">
    <source>
        <dbReference type="ARBA" id="ARBA00002790"/>
    </source>
</evidence>
<reference evidence="16 17" key="1">
    <citation type="submission" date="2017-06" db="EMBL/GenBank/DDBJ databases">
        <title>Draft Genome Sequence of Natranaerobius trueperi halophilic, alkalithermophilic bacteria from soda lakes.</title>
        <authorList>
            <person name="Zhao B."/>
        </authorList>
    </citation>
    <scope>NUCLEOTIDE SEQUENCE [LARGE SCALE GENOMIC DNA]</scope>
    <source>
        <strain evidence="16 17">DSM 18760</strain>
    </source>
</reference>
<evidence type="ECO:0000256" key="6">
    <source>
        <dbReference type="ARBA" id="ARBA00022694"/>
    </source>
</evidence>
<protein>
    <recommendedName>
        <fullName evidence="12">tRNA-dihydrouridine synthase</fullName>
        <ecNumber evidence="12">1.3.1.-</ecNumber>
    </recommendedName>
</protein>
<dbReference type="PANTHER" id="PTHR45846">
    <property type="entry name" value="TRNA-DIHYDROURIDINE(47) SYNTHASE [NAD(P)(+)]-LIKE"/>
    <property type="match status" value="1"/>
</dbReference>
<dbReference type="Gene3D" id="1.10.1200.80">
    <property type="entry name" value="Putative flavin oxidoreducatase, domain 2"/>
    <property type="match status" value="1"/>
</dbReference>
<dbReference type="OrthoDB" id="9764501at2"/>
<dbReference type="GO" id="GO:0050660">
    <property type="term" value="F:flavin adenine dinucleotide binding"/>
    <property type="evidence" value="ECO:0007669"/>
    <property type="project" value="InterPro"/>
</dbReference>
<keyword evidence="8" id="KW-0694">RNA-binding</keyword>
<organism evidence="16 17">
    <name type="scientific">Natranaerobius trueperi</name>
    <dbReference type="NCBI Taxonomy" id="759412"/>
    <lineage>
        <taxon>Bacteria</taxon>
        <taxon>Bacillati</taxon>
        <taxon>Bacillota</taxon>
        <taxon>Clostridia</taxon>
        <taxon>Natranaerobiales</taxon>
        <taxon>Natranaerobiaceae</taxon>
        <taxon>Natranaerobius</taxon>
    </lineage>
</organism>
<feature type="binding site" evidence="14">
    <location>
        <position position="169"/>
    </location>
    <ligand>
        <name>FMN</name>
        <dbReference type="ChEBI" id="CHEBI:58210"/>
    </ligand>
</feature>
<dbReference type="Gene3D" id="3.20.20.70">
    <property type="entry name" value="Aldolase class I"/>
    <property type="match status" value="1"/>
</dbReference>
<evidence type="ECO:0000256" key="10">
    <source>
        <dbReference type="ARBA" id="ARBA00048205"/>
    </source>
</evidence>
<dbReference type="SUPFAM" id="SSF51395">
    <property type="entry name" value="FMN-linked oxidoreductases"/>
    <property type="match status" value="1"/>
</dbReference>
<dbReference type="InterPro" id="IPR024036">
    <property type="entry name" value="tRNA-dHydroUridine_Synthase_C"/>
</dbReference>
<feature type="active site" description="Proton donor" evidence="13">
    <location>
        <position position="100"/>
    </location>
</feature>
<evidence type="ECO:0000256" key="8">
    <source>
        <dbReference type="ARBA" id="ARBA00022884"/>
    </source>
</evidence>
<evidence type="ECO:0000313" key="16">
    <source>
        <dbReference type="EMBL" id="OWZ83297.1"/>
    </source>
</evidence>
<dbReference type="Pfam" id="PF01207">
    <property type="entry name" value="Dus"/>
    <property type="match status" value="1"/>
</dbReference>